<evidence type="ECO:0000313" key="4">
    <source>
        <dbReference type="Proteomes" id="UP000010798"/>
    </source>
</evidence>
<dbReference type="RefSeq" id="WP_015250352.1">
    <property type="nucleotide sequence ID" value="NC_019892.1"/>
</dbReference>
<feature type="chain" id="PRO_5003940493" evidence="2">
    <location>
        <begin position="28"/>
        <end position="194"/>
    </location>
</feature>
<dbReference type="HOGENOM" id="CLU_1401625_0_0_0"/>
<dbReference type="KEGG" id="saci:Sinac_7235"/>
<reference evidence="3 4" key="1">
    <citation type="submission" date="2012-02" db="EMBL/GenBank/DDBJ databases">
        <title>Complete sequence of chromosome of Singulisphaera acidiphila DSM 18658.</title>
        <authorList>
            <consortium name="US DOE Joint Genome Institute (JGI-PGF)"/>
            <person name="Lucas S."/>
            <person name="Copeland A."/>
            <person name="Lapidus A."/>
            <person name="Glavina del Rio T."/>
            <person name="Dalin E."/>
            <person name="Tice H."/>
            <person name="Bruce D."/>
            <person name="Goodwin L."/>
            <person name="Pitluck S."/>
            <person name="Peters L."/>
            <person name="Ovchinnikova G."/>
            <person name="Chertkov O."/>
            <person name="Kyrpides N."/>
            <person name="Mavromatis K."/>
            <person name="Ivanova N."/>
            <person name="Brettin T."/>
            <person name="Detter J.C."/>
            <person name="Han C."/>
            <person name="Larimer F."/>
            <person name="Land M."/>
            <person name="Hauser L."/>
            <person name="Markowitz V."/>
            <person name="Cheng J.-F."/>
            <person name="Hugenholtz P."/>
            <person name="Woyke T."/>
            <person name="Wu D."/>
            <person name="Tindall B."/>
            <person name="Pomrenke H."/>
            <person name="Brambilla E."/>
            <person name="Klenk H.-P."/>
            <person name="Eisen J.A."/>
        </authorList>
    </citation>
    <scope>NUCLEOTIDE SEQUENCE [LARGE SCALE GENOMIC DNA]</scope>
    <source>
        <strain evidence="4">ATCC BAA-1392 / DSM 18658 / VKM B-2454 / MOB10</strain>
    </source>
</reference>
<name>L0DQN7_SINAD</name>
<sequence length="194" mass="21142">MVRRLRTLAKVGAFAAVVLLNSAPAHAQVSFRGAGYFGGGSSLEGGYSFERFSVYSWGNPWIGYGSPSGFGVPYGYDYAYGVPYGYGFEPSPIPYPYLTTALYPFFTYVTSDQNSPTPKTIEPGKYTRPPAESVPSNNSRSGLAPSIQPSGTRDPRHPIVYRANLPRHDNDKQSPETPMQAQTGRLIVTRSTTP</sequence>
<dbReference type="Proteomes" id="UP000010798">
    <property type="component" value="Chromosome"/>
</dbReference>
<keyword evidence="4" id="KW-1185">Reference proteome</keyword>
<keyword evidence="2" id="KW-0732">Signal</keyword>
<organism evidence="3 4">
    <name type="scientific">Singulisphaera acidiphila (strain ATCC BAA-1392 / DSM 18658 / VKM B-2454 / MOB10)</name>
    <dbReference type="NCBI Taxonomy" id="886293"/>
    <lineage>
        <taxon>Bacteria</taxon>
        <taxon>Pseudomonadati</taxon>
        <taxon>Planctomycetota</taxon>
        <taxon>Planctomycetia</taxon>
        <taxon>Isosphaerales</taxon>
        <taxon>Isosphaeraceae</taxon>
        <taxon>Singulisphaera</taxon>
    </lineage>
</organism>
<evidence type="ECO:0000256" key="1">
    <source>
        <dbReference type="SAM" id="MobiDB-lite"/>
    </source>
</evidence>
<dbReference type="AlphaFoldDB" id="L0DQN7"/>
<evidence type="ECO:0000256" key="2">
    <source>
        <dbReference type="SAM" id="SignalP"/>
    </source>
</evidence>
<feature type="compositionally biased region" description="Polar residues" evidence="1">
    <location>
        <begin position="175"/>
        <end position="194"/>
    </location>
</feature>
<dbReference type="EMBL" id="CP003364">
    <property type="protein sequence ID" value="AGA31283.1"/>
    <property type="molecule type" value="Genomic_DNA"/>
</dbReference>
<feature type="region of interest" description="Disordered" evidence="1">
    <location>
        <begin position="113"/>
        <end position="194"/>
    </location>
</feature>
<feature type="compositionally biased region" description="Polar residues" evidence="1">
    <location>
        <begin position="134"/>
        <end position="151"/>
    </location>
</feature>
<feature type="signal peptide" evidence="2">
    <location>
        <begin position="1"/>
        <end position="27"/>
    </location>
</feature>
<accession>L0DQN7</accession>
<proteinExistence type="predicted"/>
<protein>
    <submittedName>
        <fullName evidence="3">Uncharacterized protein</fullName>
    </submittedName>
</protein>
<evidence type="ECO:0000313" key="3">
    <source>
        <dbReference type="EMBL" id="AGA31283.1"/>
    </source>
</evidence>
<gene>
    <name evidence="3" type="ordered locus">Sinac_7235</name>
</gene>